<name>A0AAV4R456_CAEEX</name>
<dbReference type="EMBL" id="BPLR01007188">
    <property type="protein sequence ID" value="GIY15065.1"/>
    <property type="molecule type" value="Genomic_DNA"/>
</dbReference>
<dbReference type="AlphaFoldDB" id="A0AAV4R456"/>
<evidence type="ECO:0000313" key="2">
    <source>
        <dbReference type="Proteomes" id="UP001054945"/>
    </source>
</evidence>
<comment type="caution">
    <text evidence="1">The sequence shown here is derived from an EMBL/GenBank/DDBJ whole genome shotgun (WGS) entry which is preliminary data.</text>
</comment>
<accession>A0AAV4R456</accession>
<organism evidence="1 2">
    <name type="scientific">Caerostris extrusa</name>
    <name type="common">Bark spider</name>
    <name type="synonym">Caerostris bankana</name>
    <dbReference type="NCBI Taxonomy" id="172846"/>
    <lineage>
        <taxon>Eukaryota</taxon>
        <taxon>Metazoa</taxon>
        <taxon>Ecdysozoa</taxon>
        <taxon>Arthropoda</taxon>
        <taxon>Chelicerata</taxon>
        <taxon>Arachnida</taxon>
        <taxon>Araneae</taxon>
        <taxon>Araneomorphae</taxon>
        <taxon>Entelegynae</taxon>
        <taxon>Araneoidea</taxon>
        <taxon>Araneidae</taxon>
        <taxon>Caerostris</taxon>
    </lineage>
</organism>
<proteinExistence type="predicted"/>
<gene>
    <name evidence="1" type="ORF">CEXT_177741</name>
</gene>
<evidence type="ECO:0000313" key="1">
    <source>
        <dbReference type="EMBL" id="GIY15065.1"/>
    </source>
</evidence>
<keyword evidence="2" id="KW-1185">Reference proteome</keyword>
<dbReference type="Proteomes" id="UP001054945">
    <property type="component" value="Unassembled WGS sequence"/>
</dbReference>
<sequence length="75" mass="8434">MGNVAEVLSASVRGFFQWGVALFEFGLPFNSELRIRDWLSDRKIRPYLSFSGTPSPQRPTDCVLAGNEESLRLSI</sequence>
<reference evidence="1 2" key="1">
    <citation type="submission" date="2021-06" db="EMBL/GenBank/DDBJ databases">
        <title>Caerostris extrusa draft genome.</title>
        <authorList>
            <person name="Kono N."/>
            <person name="Arakawa K."/>
        </authorList>
    </citation>
    <scope>NUCLEOTIDE SEQUENCE [LARGE SCALE GENOMIC DNA]</scope>
</reference>
<protein>
    <submittedName>
        <fullName evidence="1">Uncharacterized protein</fullName>
    </submittedName>
</protein>